<gene>
    <name evidence="4" type="ORF">KA717_07070</name>
</gene>
<dbReference type="Gene3D" id="3.40.50.150">
    <property type="entry name" value="Vaccinia Virus protein VP39"/>
    <property type="match status" value="1"/>
</dbReference>
<dbReference type="Proteomes" id="UP001065613">
    <property type="component" value="Chromosome"/>
</dbReference>
<proteinExistence type="predicted"/>
<evidence type="ECO:0000256" key="1">
    <source>
        <dbReference type="ARBA" id="ARBA00022603"/>
    </source>
</evidence>
<dbReference type="GO" id="GO:0032259">
    <property type="term" value="P:methylation"/>
    <property type="evidence" value="ECO:0007669"/>
    <property type="project" value="UniProtKB-KW"/>
</dbReference>
<dbReference type="PANTHER" id="PTHR44942:SF4">
    <property type="entry name" value="METHYLTRANSFERASE TYPE 11 DOMAIN-CONTAINING PROTEIN"/>
    <property type="match status" value="1"/>
</dbReference>
<organism evidence="4">
    <name type="scientific">Woronichinia naegeliana WA131</name>
    <dbReference type="NCBI Taxonomy" id="2824559"/>
    <lineage>
        <taxon>Bacteria</taxon>
        <taxon>Bacillati</taxon>
        <taxon>Cyanobacteriota</taxon>
        <taxon>Cyanophyceae</taxon>
        <taxon>Synechococcales</taxon>
        <taxon>Coelosphaeriaceae</taxon>
        <taxon>Woronichinia</taxon>
    </lineage>
</organism>
<dbReference type="InterPro" id="IPR051052">
    <property type="entry name" value="Diverse_substrate_MTase"/>
</dbReference>
<keyword evidence="2" id="KW-0808">Transferase</keyword>
<feature type="domain" description="Methyltransferase" evidence="3">
    <location>
        <begin position="59"/>
        <end position="145"/>
    </location>
</feature>
<evidence type="ECO:0000259" key="3">
    <source>
        <dbReference type="Pfam" id="PF13649"/>
    </source>
</evidence>
<dbReference type="InterPro" id="IPR041698">
    <property type="entry name" value="Methyltransf_25"/>
</dbReference>
<evidence type="ECO:0000313" key="4">
    <source>
        <dbReference type="EMBL" id="UXE62514.1"/>
    </source>
</evidence>
<accession>A0A977PX80</accession>
<name>A0A977PX80_9CYAN</name>
<keyword evidence="1 4" id="KW-0489">Methyltransferase</keyword>
<evidence type="ECO:0000256" key="2">
    <source>
        <dbReference type="ARBA" id="ARBA00022679"/>
    </source>
</evidence>
<sequence length="276" mass="31109">MNYNDLSLAIVSYASTSLEDRKDWYSPAADAYNQVRPSYPQPFISRVLAITPLTADSKILEVGCGPATATVAFAPLGAKMLCLEPNPHFCRLAQTNCQAYPQVSIKNLSFEEWPLESDCFDAVLAASSFHWIPAEIGYPKAAQSLRAKGHLILLWNKELQPSYDVSLLLSEVYQVHAPFLDRYEDQETQEKIVQGLGQIITDSGQFQKVVQGTFWSEVVYTIDEYLMLLNTYSPYLKLEAEQRAILFEALREKIEQNLGNSLPLSYLSAFHVAKKR</sequence>
<dbReference type="GO" id="GO:0008168">
    <property type="term" value="F:methyltransferase activity"/>
    <property type="evidence" value="ECO:0007669"/>
    <property type="project" value="UniProtKB-KW"/>
</dbReference>
<dbReference type="AlphaFoldDB" id="A0A977PX80"/>
<dbReference type="Pfam" id="PF13649">
    <property type="entry name" value="Methyltransf_25"/>
    <property type="match status" value="1"/>
</dbReference>
<reference evidence="4" key="1">
    <citation type="submission" date="2021-04" db="EMBL/GenBank/DDBJ databases">
        <title>Genome sequence of Woronichinia naegeliana from Washington state freshwater lake bloom.</title>
        <authorList>
            <person name="Dreher T.W."/>
        </authorList>
    </citation>
    <scope>NUCLEOTIDE SEQUENCE</scope>
    <source>
        <strain evidence="4">WA131</strain>
    </source>
</reference>
<dbReference type="EMBL" id="CP073041">
    <property type="protein sequence ID" value="UXE62514.1"/>
    <property type="molecule type" value="Genomic_DNA"/>
</dbReference>
<dbReference type="KEGG" id="wna:KA717_07070"/>
<dbReference type="SUPFAM" id="SSF53335">
    <property type="entry name" value="S-adenosyl-L-methionine-dependent methyltransferases"/>
    <property type="match status" value="1"/>
</dbReference>
<protein>
    <submittedName>
        <fullName evidence="4">Class I SAM-dependent methyltransferase</fullName>
    </submittedName>
</protein>
<dbReference type="PANTHER" id="PTHR44942">
    <property type="entry name" value="METHYLTRANSF_11 DOMAIN-CONTAINING PROTEIN"/>
    <property type="match status" value="1"/>
</dbReference>
<dbReference type="CDD" id="cd02440">
    <property type="entry name" value="AdoMet_MTases"/>
    <property type="match status" value="1"/>
</dbReference>
<dbReference type="InterPro" id="IPR029063">
    <property type="entry name" value="SAM-dependent_MTases_sf"/>
</dbReference>